<dbReference type="RefSeq" id="WP_116537999.1">
    <property type="nucleotide sequence ID" value="NZ_QDFT01000028.1"/>
</dbReference>
<feature type="transmembrane region" description="Helical" evidence="1">
    <location>
        <begin position="315"/>
        <end position="334"/>
    </location>
</feature>
<dbReference type="EMBL" id="QDFT01000028">
    <property type="protein sequence ID" value="PVE69286.1"/>
    <property type="molecule type" value="Genomic_DNA"/>
</dbReference>
<evidence type="ECO:0000313" key="3">
    <source>
        <dbReference type="EMBL" id="PVE69286.1"/>
    </source>
</evidence>
<proteinExistence type="predicted"/>
<feature type="transmembrane region" description="Helical" evidence="1">
    <location>
        <begin position="151"/>
        <end position="170"/>
    </location>
</feature>
<keyword evidence="1" id="KW-0812">Transmembrane</keyword>
<keyword evidence="1" id="KW-0472">Membrane</keyword>
<name>A0A2T7WF18_MICTE</name>
<protein>
    <submittedName>
        <fullName evidence="3">Acyltransferase</fullName>
    </submittedName>
</protein>
<keyword evidence="3" id="KW-0808">Transferase</keyword>
<feature type="transmembrane region" description="Helical" evidence="1">
    <location>
        <begin position="202"/>
        <end position="220"/>
    </location>
</feature>
<reference evidence="3 4" key="1">
    <citation type="submission" date="2018-04" db="EMBL/GenBank/DDBJ databases">
        <authorList>
            <person name="Go L.Y."/>
            <person name="Mitchell J.A."/>
        </authorList>
    </citation>
    <scope>NUCLEOTIDE SEQUENCE [LARGE SCALE GENOMIC DNA]</scope>
    <source>
        <strain evidence="3 4">TPD7010</strain>
    </source>
</reference>
<feature type="transmembrane region" description="Helical" evidence="1">
    <location>
        <begin position="232"/>
        <end position="256"/>
    </location>
</feature>
<evidence type="ECO:0000256" key="1">
    <source>
        <dbReference type="SAM" id="Phobius"/>
    </source>
</evidence>
<keyword evidence="1" id="KW-1133">Transmembrane helix</keyword>
<evidence type="ECO:0000259" key="2">
    <source>
        <dbReference type="Pfam" id="PF01757"/>
    </source>
</evidence>
<feature type="domain" description="Acyltransferase 3" evidence="2">
    <location>
        <begin position="77"/>
        <end position="403"/>
    </location>
</feature>
<feature type="transmembrane region" description="Helical" evidence="1">
    <location>
        <begin position="385"/>
        <end position="403"/>
    </location>
</feature>
<accession>A0A2T7WF18</accession>
<sequence>MFGEGGGSDGRRAVNPLAVLRLRSRRAGTVDPVRREAPVPGAHRAAREEAGTISTTLARPAAGTASAPRPALRNLPSLTGLRWATAMLIFGHHLMAVNYFGGNAGVAWGVLFEAGKTGVTLFFILSGFVLAWGYKPQQSAGSFWWHRVARIYPLHVVGVGLALVAAATLIPDIRTDGAAPLAANLLLVNGWVPDWWQAGNPASWSLVCEAFFYLAFPFLIRPLVRLSTRGQVIVVAVALALAALAPQIAAFAPGVLSSASTPLLRLPEFVIGMSLALLVKSGAWMPLRLRFAVPLAVAGYALSEAPTLPGTDVHPGLAATVGFFALLVASLAAADAHRGSTFLARPLWQELGRVSFAFYLVHLLVIASVSSAWPDGHPELPWRQAVPLALAAFGIALAIAWVLHRAVEVPAQRWLLRFDPARRATVGG</sequence>
<dbReference type="InterPro" id="IPR002656">
    <property type="entry name" value="Acyl_transf_3_dom"/>
</dbReference>
<gene>
    <name evidence="3" type="ORF">DC432_11420</name>
</gene>
<feature type="transmembrane region" description="Helical" evidence="1">
    <location>
        <begin position="354"/>
        <end position="373"/>
    </location>
</feature>
<dbReference type="AlphaFoldDB" id="A0A2T7WF18"/>
<organism evidence="3 4">
    <name type="scientific">Microbacterium testaceum</name>
    <name type="common">Aureobacterium testaceum</name>
    <name type="synonym">Brevibacterium testaceum</name>
    <dbReference type="NCBI Taxonomy" id="2033"/>
    <lineage>
        <taxon>Bacteria</taxon>
        <taxon>Bacillati</taxon>
        <taxon>Actinomycetota</taxon>
        <taxon>Actinomycetes</taxon>
        <taxon>Micrococcales</taxon>
        <taxon>Microbacteriaceae</taxon>
        <taxon>Microbacterium</taxon>
    </lineage>
</organism>
<dbReference type="PANTHER" id="PTHR23028:SF53">
    <property type="entry name" value="ACYL_TRANSF_3 DOMAIN-CONTAINING PROTEIN"/>
    <property type="match status" value="1"/>
</dbReference>
<dbReference type="GO" id="GO:0016747">
    <property type="term" value="F:acyltransferase activity, transferring groups other than amino-acyl groups"/>
    <property type="evidence" value="ECO:0007669"/>
    <property type="project" value="InterPro"/>
</dbReference>
<comment type="caution">
    <text evidence="3">The sequence shown here is derived from an EMBL/GenBank/DDBJ whole genome shotgun (WGS) entry which is preliminary data.</text>
</comment>
<dbReference type="Pfam" id="PF01757">
    <property type="entry name" value="Acyl_transf_3"/>
    <property type="match status" value="1"/>
</dbReference>
<dbReference type="PANTHER" id="PTHR23028">
    <property type="entry name" value="ACETYLTRANSFERASE"/>
    <property type="match status" value="1"/>
</dbReference>
<dbReference type="InterPro" id="IPR050879">
    <property type="entry name" value="Acyltransferase_3"/>
</dbReference>
<dbReference type="GO" id="GO:0009103">
    <property type="term" value="P:lipopolysaccharide biosynthetic process"/>
    <property type="evidence" value="ECO:0007669"/>
    <property type="project" value="TreeGrafter"/>
</dbReference>
<feature type="transmembrane region" description="Helical" evidence="1">
    <location>
        <begin position="106"/>
        <end position="130"/>
    </location>
</feature>
<dbReference type="GO" id="GO:0016020">
    <property type="term" value="C:membrane"/>
    <property type="evidence" value="ECO:0007669"/>
    <property type="project" value="TreeGrafter"/>
</dbReference>
<dbReference type="Proteomes" id="UP000244649">
    <property type="component" value="Unassembled WGS sequence"/>
</dbReference>
<evidence type="ECO:0000313" key="4">
    <source>
        <dbReference type="Proteomes" id="UP000244649"/>
    </source>
</evidence>
<keyword evidence="3" id="KW-0012">Acyltransferase</keyword>